<sequence length="2027" mass="236106">MSKEPVSASGERAAIGGYLPQFDEFAWFVYLNLINKKLEWIRIADPKAQKLDDIQYSTHSEIHAYQVKWTIADANISFANFTELLPLITSSWKSLKTANPSKKILPHLITNKPISSHDSLKEGSTKIGSFKDFVSEVWTKIKSNQSIDDKWKPVLEAIKKTSNLNDSEFEEFIVCFDFQPDYKQKQFSVGNIKYSIEDEDLQQISRFIVEKVASPERVVEFTRQEIIKELGWSDRFKTIFNHELIVDRQRYQPIQSTIDLLNSKLEDHKNGYLFLLGGPGSGKSTLLNQWSKGLKTRVIRYYAFDFVNPSSHLNFYERGNATHLFFDLVFQLKEAGIYKRDILPYKDLLFLKDVFNEQLRSIGEDFVTNGQPTIILIDGLDHVPREYKSITNSFLRELPLPSTLPDGIFIILGSQSYELEDIQQEIKTEFQNGNRTIQIDSLKKKEVYKYIDNLDFSFQLTGSQKLQVFEKSQGHPLYLSYLVGKINKADSIDDTIESFDAIDGSIDTYYKKIWEPIQKEDSQIQFLGLITRINGSINLQFIQEWDFQLSVLKSFREKARFLFNETEKTLSFFHNSFKQFLLHHTALNYLTGEYDSTGNIKYHNQLADYYVKSEIEKSWKQNHHLFQAQQYDRFVSVVTPDSFTEQLLNFRPVEEIKQDAKFGVEIARHNRDINTLVRYLFSLAEIDRRLFNIDPASLTEELLFLNKFDLARDYLRTGNILHCNESYAFKACRLFIEYGHKSEGKTLYNLAYPEIITDSGVLIDDSQRYEEIRDSLEEWVYTSPLFEETDNILSIIDKIQFLGSIRENRFKEKESDLQLRLLSNLGYSLVDQNKWDDFNKVTEKIDPTSAKGRNSLFQLTRYAIEQCLDLKDKSRANEYLSLLTTHFTKEKTKPIGKIFIADLVYKVTCDINETYSWIKEVEQPSNVAKDQLGYGDSFDAFLPLIKLNKLLNLCGKGVSITSAIPTVTKGTDEEVLVDFERMLCITTQILAEGILETPVVDNPIKRIYPIVRFYYKEISHHNSYWYKLKQVKEQYFGYLISAVSELDSEKLESLGDYLFREFQNSPKYWSTSIQRKIIKSLLNNGFDVEKAVIQLRSLENSMLDDHDINGRINECRAHSKVFFILDELEETEKWLKQAIQESIGVGYKKDYQFSTWIEWLRKINHKDPSRASERTKWFLSHLNHIKETTEGRAYWKASEELLAVTFAHNLNDGLEQTIWQLENDLIDFKDTITLFIKHFVIRTKCEEEFKNIVQLYSTLYLLLAESADSSLLKSILEKGYEIFKEGFLIEHAQGIISAIEIKAYEETRHYLLSEIDDFYKSKGLKTKDYYSSFNIPVNNERNSSSSSSNTLTLKIDHEKVEEDEVLERVTNFDDFKKIIQEEDQANSFFKWSKVIEKITPLLSLSQIEEVAKLARIGRRESDFYAKLSEAAWELESTKLATSLANKSIELSSESGWVKYYDGGTRINAFNALKRINPTISSNKAFEVFAHDIVSSNYPSSYIEHLDDIIPLLKEDYVEEEVWPEIFGYLERLMTNSKPVENLPILPSLDRPIMETLVDYLVYLSDSPVSLVKEQSLMLLAKYINQDDDYAFNQLLNRSLDDYACVDVVMKLSAFDLPKVHSLKLKLNNLALSNDYQLRKNAINILSSIGEEIPTPKSIQLPKVYSLHIPKSEKPNFKKEIDPYFPEVDINDPRELIRPFEFLIKILSEESGIDEFNLIYRAYSIMKEIGREEEWTVEYEKKIKNHLGEIYLEYPYHNNIPRLIASRRAIMHVTNELIDSRRIDDGRIKNLFISRDYTVQFFDEIAKPEFIQTLKERDFGGVGNDWLDRIGESERLSESLLDYQDDFKMIGEYSQIRNLDWGAPTEEYMYQIGVDENLAKEDNYIFGSVFHQLSNKYHDLRCGGHFIIIIRDHRFDQFDLKSKWIAINPVLARYLGWEPEPTKLFAWKNSEGELMAKSIYWSNGNTSMVPRKDGEVGEGWFVIVSKDGLEQIKSVEKNLFLQKKITRSKYENSAITTNHIINTIKIKE</sequence>
<dbReference type="Proteomes" id="UP001182991">
    <property type="component" value="Unassembled WGS sequence"/>
</dbReference>
<gene>
    <name evidence="1" type="ORF">RLT85_11050</name>
</gene>
<dbReference type="SUPFAM" id="SSF52540">
    <property type="entry name" value="P-loop containing nucleoside triphosphate hydrolases"/>
    <property type="match status" value="1"/>
</dbReference>
<name>A0ABU2KKD4_9FLAO</name>
<dbReference type="GO" id="GO:0005524">
    <property type="term" value="F:ATP binding"/>
    <property type="evidence" value="ECO:0007669"/>
    <property type="project" value="UniProtKB-KW"/>
</dbReference>
<keyword evidence="1" id="KW-0067">ATP-binding</keyword>
<dbReference type="Gene3D" id="3.40.50.300">
    <property type="entry name" value="P-loop containing nucleotide triphosphate hydrolases"/>
    <property type="match status" value="1"/>
</dbReference>
<dbReference type="InterPro" id="IPR016024">
    <property type="entry name" value="ARM-type_fold"/>
</dbReference>
<evidence type="ECO:0000313" key="1">
    <source>
        <dbReference type="EMBL" id="MDT0295171.1"/>
    </source>
</evidence>
<keyword evidence="2" id="KW-1185">Reference proteome</keyword>
<evidence type="ECO:0000313" key="2">
    <source>
        <dbReference type="Proteomes" id="UP001182991"/>
    </source>
</evidence>
<dbReference type="SUPFAM" id="SSF48371">
    <property type="entry name" value="ARM repeat"/>
    <property type="match status" value="1"/>
</dbReference>
<accession>A0ABU2KKD4</accession>
<dbReference type="EMBL" id="JAVRBG010000010">
    <property type="protein sequence ID" value="MDT0295171.1"/>
    <property type="molecule type" value="Genomic_DNA"/>
</dbReference>
<keyword evidence="1" id="KW-0547">Nucleotide-binding</keyword>
<dbReference type="RefSeq" id="WP_311402101.1">
    <property type="nucleotide sequence ID" value="NZ_JAVRBG010000010.1"/>
</dbReference>
<comment type="caution">
    <text evidence="1">The sequence shown here is derived from an EMBL/GenBank/DDBJ whole genome shotgun (WGS) entry which is preliminary data.</text>
</comment>
<dbReference type="InterPro" id="IPR027417">
    <property type="entry name" value="P-loop_NTPase"/>
</dbReference>
<organism evidence="1 2">
    <name type="scientific">Mesonia ostreae</name>
    <dbReference type="NCBI Taxonomy" id="861110"/>
    <lineage>
        <taxon>Bacteria</taxon>
        <taxon>Pseudomonadati</taxon>
        <taxon>Bacteroidota</taxon>
        <taxon>Flavobacteriia</taxon>
        <taxon>Flavobacteriales</taxon>
        <taxon>Flavobacteriaceae</taxon>
        <taxon>Mesonia</taxon>
    </lineage>
</organism>
<reference evidence="2" key="1">
    <citation type="submission" date="2023-07" db="EMBL/GenBank/DDBJ databases">
        <title>Isolating and identifying novel microbial strains from the Mariana Trench.</title>
        <authorList>
            <person name="Fu H."/>
        </authorList>
    </citation>
    <scope>NUCLEOTIDE SEQUENCE [LARGE SCALE GENOMIC DNA]</scope>
    <source>
        <strain evidence="2">T-y2</strain>
    </source>
</reference>
<proteinExistence type="predicted"/>
<protein>
    <submittedName>
        <fullName evidence="1">ATP-binding protein</fullName>
    </submittedName>
</protein>